<evidence type="ECO:0000256" key="4">
    <source>
        <dbReference type="SAM" id="Phobius"/>
    </source>
</evidence>
<feature type="transmembrane region" description="Helical" evidence="4">
    <location>
        <begin position="20"/>
        <end position="38"/>
    </location>
</feature>
<accession>A0AAD4Q2G8</accession>
<dbReference type="InterPro" id="IPR029058">
    <property type="entry name" value="AB_hydrolase_fold"/>
</dbReference>
<protein>
    <submittedName>
        <fullName evidence="6">Epsilon-lactone hydrolase</fullName>
    </submittedName>
</protein>
<dbReference type="AlphaFoldDB" id="A0AAD4Q2G8"/>
<feature type="domain" description="Alpha/beta hydrolase fold-3" evidence="5">
    <location>
        <begin position="114"/>
        <end position="328"/>
    </location>
</feature>
<dbReference type="InterPro" id="IPR013094">
    <property type="entry name" value="AB_hydrolase_3"/>
</dbReference>
<keyword evidence="4" id="KW-0472">Membrane</keyword>
<dbReference type="PANTHER" id="PTHR48081">
    <property type="entry name" value="AB HYDROLASE SUPERFAMILY PROTEIN C4A8.06C"/>
    <property type="match status" value="1"/>
</dbReference>
<dbReference type="PROSITE" id="PS01174">
    <property type="entry name" value="LIPASE_GDXG_SER"/>
    <property type="match status" value="1"/>
</dbReference>
<sequence>MASRQPRNSLTLFDKVDVVLGIYSMVSAVIYSILSGFFRGKSGADTYYHHIIQGTVKKLMTRYTPLQLQYLFESSDQIYLKYCSSNRLEPNFISTDHGVKGFWIGSPHAKYVGIYFHGGGFAMDGTKSHIDLCLEVQRSLDQNGINLAWFYSTYTLTPHSTYPTQFCEAVETLNYILQDVGRHPSEVILAGDSAGANLCLAILSHMTHPAKGVPRLIVQEPLKAFVLISPWISFDQNWPSVRRNEHKDIEATDAIELWSRIYLDGNPTNSYIEAVRAPEEWWKDAKVQHTLVLAGEDELLMDPITAWVHNFQKFNTETTFVIGEKECHIAPIIWPMFGDKHETQQVRALKDWLKARLL</sequence>
<dbReference type="SUPFAM" id="SSF53474">
    <property type="entry name" value="alpha/beta-Hydrolases"/>
    <property type="match status" value="1"/>
</dbReference>
<gene>
    <name evidence="6" type="ORF">BGW36DRAFT_425242</name>
</gene>
<dbReference type="GO" id="GO:0016787">
    <property type="term" value="F:hydrolase activity"/>
    <property type="evidence" value="ECO:0007669"/>
    <property type="project" value="UniProtKB-KW"/>
</dbReference>
<dbReference type="Gene3D" id="3.40.50.1820">
    <property type="entry name" value="alpha/beta hydrolase"/>
    <property type="match status" value="1"/>
</dbReference>
<keyword evidence="2 6" id="KW-0378">Hydrolase</keyword>
<keyword evidence="4" id="KW-1133">Transmembrane helix</keyword>
<reference evidence="6" key="1">
    <citation type="submission" date="2021-12" db="EMBL/GenBank/DDBJ databases">
        <title>Convergent genome expansion in fungi linked to evolution of root-endophyte symbiosis.</title>
        <authorList>
            <consortium name="DOE Joint Genome Institute"/>
            <person name="Ke Y.-H."/>
            <person name="Bonito G."/>
            <person name="Liao H.-L."/>
            <person name="Looney B."/>
            <person name="Rojas-Flechas A."/>
            <person name="Nash J."/>
            <person name="Hameed K."/>
            <person name="Schadt C."/>
            <person name="Martin F."/>
            <person name="Crous P.W."/>
            <person name="Miettinen O."/>
            <person name="Magnuson J.K."/>
            <person name="Labbe J."/>
            <person name="Jacobson D."/>
            <person name="Doktycz M.J."/>
            <person name="Veneault-Fourrey C."/>
            <person name="Kuo A."/>
            <person name="Mondo S."/>
            <person name="Calhoun S."/>
            <person name="Riley R."/>
            <person name="Ohm R."/>
            <person name="LaButti K."/>
            <person name="Andreopoulos B."/>
            <person name="Pangilinan J."/>
            <person name="Nolan M."/>
            <person name="Tritt A."/>
            <person name="Clum A."/>
            <person name="Lipzen A."/>
            <person name="Daum C."/>
            <person name="Barry K."/>
            <person name="Grigoriev I.V."/>
            <person name="Vilgalys R."/>
        </authorList>
    </citation>
    <scope>NUCLEOTIDE SEQUENCE</scope>
    <source>
        <strain evidence="6">PMI_201</strain>
    </source>
</reference>
<dbReference type="EMBL" id="JAJTJA010000004">
    <property type="protein sequence ID" value="KAH8700417.1"/>
    <property type="molecule type" value="Genomic_DNA"/>
</dbReference>
<feature type="active site" evidence="3">
    <location>
        <position position="193"/>
    </location>
</feature>
<dbReference type="PANTHER" id="PTHR48081:SF31">
    <property type="entry name" value="STERYL ACETYL HYDROLASE MUG81-RELATED"/>
    <property type="match status" value="1"/>
</dbReference>
<organism evidence="6 7">
    <name type="scientific">Talaromyces proteolyticus</name>
    <dbReference type="NCBI Taxonomy" id="1131652"/>
    <lineage>
        <taxon>Eukaryota</taxon>
        <taxon>Fungi</taxon>
        <taxon>Dikarya</taxon>
        <taxon>Ascomycota</taxon>
        <taxon>Pezizomycotina</taxon>
        <taxon>Eurotiomycetes</taxon>
        <taxon>Eurotiomycetidae</taxon>
        <taxon>Eurotiales</taxon>
        <taxon>Trichocomaceae</taxon>
        <taxon>Talaromyces</taxon>
        <taxon>Talaromyces sect. Bacilispori</taxon>
    </lineage>
</organism>
<name>A0AAD4Q2G8_9EURO</name>
<dbReference type="GeneID" id="70250378"/>
<evidence type="ECO:0000313" key="6">
    <source>
        <dbReference type="EMBL" id="KAH8700417.1"/>
    </source>
</evidence>
<keyword evidence="4" id="KW-0812">Transmembrane</keyword>
<evidence type="ECO:0000256" key="2">
    <source>
        <dbReference type="ARBA" id="ARBA00022801"/>
    </source>
</evidence>
<evidence type="ECO:0000259" key="5">
    <source>
        <dbReference type="Pfam" id="PF07859"/>
    </source>
</evidence>
<evidence type="ECO:0000256" key="3">
    <source>
        <dbReference type="PROSITE-ProRule" id="PRU10038"/>
    </source>
</evidence>
<dbReference type="RefSeq" id="XP_046074123.1">
    <property type="nucleotide sequence ID" value="XM_046220091.1"/>
</dbReference>
<comment type="similarity">
    <text evidence="1">Belongs to the 'GDXG' lipolytic enzyme family.</text>
</comment>
<comment type="caution">
    <text evidence="6">The sequence shown here is derived from an EMBL/GenBank/DDBJ whole genome shotgun (WGS) entry which is preliminary data.</text>
</comment>
<keyword evidence="7" id="KW-1185">Reference proteome</keyword>
<evidence type="ECO:0000313" key="7">
    <source>
        <dbReference type="Proteomes" id="UP001201262"/>
    </source>
</evidence>
<dbReference type="InterPro" id="IPR050300">
    <property type="entry name" value="GDXG_lipolytic_enzyme"/>
</dbReference>
<dbReference type="Proteomes" id="UP001201262">
    <property type="component" value="Unassembled WGS sequence"/>
</dbReference>
<dbReference type="Pfam" id="PF07859">
    <property type="entry name" value="Abhydrolase_3"/>
    <property type="match status" value="1"/>
</dbReference>
<evidence type="ECO:0000256" key="1">
    <source>
        <dbReference type="ARBA" id="ARBA00010515"/>
    </source>
</evidence>
<proteinExistence type="inferred from homology"/>
<dbReference type="InterPro" id="IPR033140">
    <property type="entry name" value="Lipase_GDXG_put_SER_AS"/>
</dbReference>